<dbReference type="PANTHER" id="PTHR35812:SF1">
    <property type="entry name" value="LIPOPROTEIN"/>
    <property type="match status" value="1"/>
</dbReference>
<dbReference type="AlphaFoldDB" id="A0A3B0ZVU0"/>
<organism evidence="2">
    <name type="scientific">hydrothermal vent metagenome</name>
    <dbReference type="NCBI Taxonomy" id="652676"/>
    <lineage>
        <taxon>unclassified sequences</taxon>
        <taxon>metagenomes</taxon>
        <taxon>ecological metagenomes</taxon>
    </lineage>
</organism>
<dbReference type="Pfam" id="PF07603">
    <property type="entry name" value="Lcl_C"/>
    <property type="match status" value="1"/>
</dbReference>
<proteinExistence type="predicted"/>
<dbReference type="EMBL" id="UOFP01000099">
    <property type="protein sequence ID" value="VAW85574.1"/>
    <property type="molecule type" value="Genomic_DNA"/>
</dbReference>
<sequence length="315" mass="34936">MMLWLLASFEQIMLLGSKMNRSFFITVVVISLLGCSEPPASSSLKPSAPAPTEDVVETKSPVVEEIVAAVAEEVSPASPVPVVATEISSKQVLQQVIKEREPVASKPVTTVAAVQVAMVGDVAVIEAVPEKVTVAEDVTTQRLLSEAEARDVAQLPETDRYVKVSQKGDLQLPEETRWSCILDQETGLLWETKSQGTLRHAEYEYVQSGAGGRCDGDDCTIEGFLNRVNQAALCGRSDWRLPKRRELVRLVDHAYLDSIPSIDVRYFSNTQKGRYWSADQFEYSEKYVWAVNFEDGFDRIQAVNKTAHLRLVSDQ</sequence>
<evidence type="ECO:0000313" key="2">
    <source>
        <dbReference type="EMBL" id="VAW85574.1"/>
    </source>
</evidence>
<name>A0A3B0ZVU0_9ZZZZ</name>
<dbReference type="InterPro" id="IPR011460">
    <property type="entry name" value="Lcl_C"/>
</dbReference>
<evidence type="ECO:0000259" key="1">
    <source>
        <dbReference type="Pfam" id="PF07603"/>
    </source>
</evidence>
<dbReference type="PANTHER" id="PTHR35812">
    <property type="entry name" value="LIPOPROTEIN"/>
    <property type="match status" value="1"/>
</dbReference>
<gene>
    <name evidence="2" type="ORF">MNBD_GAMMA18-2467</name>
</gene>
<reference evidence="2" key="1">
    <citation type="submission" date="2018-06" db="EMBL/GenBank/DDBJ databases">
        <authorList>
            <person name="Zhirakovskaya E."/>
        </authorList>
    </citation>
    <scope>NUCLEOTIDE SEQUENCE</scope>
</reference>
<feature type="domain" description="Lcl C-terminal" evidence="1">
    <location>
        <begin position="180"/>
        <end position="312"/>
    </location>
</feature>
<accession>A0A3B0ZVU0</accession>
<protein>
    <recommendedName>
        <fullName evidence="1">Lcl C-terminal domain-containing protein</fullName>
    </recommendedName>
</protein>